<proteinExistence type="predicted"/>
<dbReference type="STRING" id="2018661.A0A2A2J690"/>
<feature type="region of interest" description="Disordered" evidence="6">
    <location>
        <begin position="464"/>
        <end position="555"/>
    </location>
</feature>
<dbReference type="InterPro" id="IPR011009">
    <property type="entry name" value="Kinase-like_dom_sf"/>
</dbReference>
<dbReference type="EMBL" id="LIAE01010657">
    <property type="protein sequence ID" value="PAV57145.1"/>
    <property type="molecule type" value="Genomic_DNA"/>
</dbReference>
<dbReference type="FunFam" id="3.30.200.20:FF:000149">
    <property type="entry name" value="serine/threonine-protein kinase unc-51 isoform X1"/>
    <property type="match status" value="1"/>
</dbReference>
<dbReference type="InterPro" id="IPR000719">
    <property type="entry name" value="Prot_kinase_dom"/>
</dbReference>
<dbReference type="GO" id="GO:0005776">
    <property type="term" value="C:autophagosome"/>
    <property type="evidence" value="ECO:0007669"/>
    <property type="project" value="TreeGrafter"/>
</dbReference>
<name>A0A2A2J690_9BILA</name>
<dbReference type="GO" id="GO:0004674">
    <property type="term" value="F:protein serine/threonine kinase activity"/>
    <property type="evidence" value="ECO:0007669"/>
    <property type="project" value="InterPro"/>
</dbReference>
<evidence type="ECO:0000256" key="6">
    <source>
        <dbReference type="SAM" id="MobiDB-lite"/>
    </source>
</evidence>
<evidence type="ECO:0000256" key="2">
    <source>
        <dbReference type="ARBA" id="ARBA00022741"/>
    </source>
</evidence>
<sequence length="904" mass="98627">MSQNNQPIMERVEEFEYANRDMIGHGAFAIVFKGRYVERPDIPVAIKAIAKKNISKSKNLLAKEIKILKELSGLKHENLVALLKCCENATHVYLIMEFCNGGDLADYLQQKGTLKEDNIQHFVVQIAHALEAINKKGIVHRDLKPQNILLCNPSRKPNPPFNEITIKLADFGFARFLSDGVMAATLCGSPMYMAPEGIMSQQYDAKADLWSIGTIVFQCLTGKAPFQAQTPPQLKMYYEKTRDLRPNIPEWCSSDLKDLLLRLLKRNAKDRISFDDFFHHAFLLNPLAASPSRRILDTAQASPVASRRIIPPPSSGLPVPRRTSQGQNVAPSPGSTKTGIPESPRSSRRTPLANQQNTAMQDSGDFTFLPPLQQQQQRPGSMVQENSPVKQVQVHTGDALSKAVPVPSQRLAYARMEERRNTPSSGASSASSPRPHDNNGPGHAVCAHGASPGPFIATAAATRRVGQGPASQTHHPLSNPVDIENITLPQTTFLVRGGSSRRSQSGSGSGAAGPSSAAAALARRFATGPPSAIPPVEPLPKSATTNDLSRARPSSLASAGKALPLDNQKFLNATPPVSAGIAPLAGRHSDSEDISEDEDEHDTRLNLPFASGTPAGKRQQPTDSLHSQMMDSCVSADEPTSSSSASNAKHDASHQVTPLHPQSFASPTGNSLPSRAPALFSDRFENDEDDEPPPALEQETVMQEEHKQILAKLRFVVELVDTLIQVAEQKENPLSTAITNKKESSSAYRRAEQLVVYVRALHMLSSALLLAQRNVASRVLHPSPAVQNVLNQLNARYHDCLVRSQELASLGLPGQDPAMAVISAERIMYKHAIELCQAAALDELFGNPQLCSQRYQTAYMMLHTLSEQVHCEQDRSVLARYKNAVEKRLRILERQGYVTAVNCS</sequence>
<keyword evidence="3" id="KW-0418">Kinase</keyword>
<dbReference type="SUPFAM" id="SSF56112">
    <property type="entry name" value="Protein kinase-like (PK-like)"/>
    <property type="match status" value="1"/>
</dbReference>
<dbReference type="InterPro" id="IPR045269">
    <property type="entry name" value="Atg1-like"/>
</dbReference>
<dbReference type="PROSITE" id="PS00108">
    <property type="entry name" value="PROTEIN_KINASE_ST"/>
    <property type="match status" value="1"/>
</dbReference>
<keyword evidence="4 5" id="KW-0067">ATP-binding</keyword>
<feature type="region of interest" description="Disordered" evidence="6">
    <location>
        <begin position="574"/>
        <end position="677"/>
    </location>
</feature>
<evidence type="ECO:0000313" key="9">
    <source>
        <dbReference type="Proteomes" id="UP000218231"/>
    </source>
</evidence>
<dbReference type="InterPro" id="IPR017184">
    <property type="entry name" value="Ser/Thr_kinase_Unc51"/>
</dbReference>
<dbReference type="InterPro" id="IPR048941">
    <property type="entry name" value="ATG1-like_MIT2"/>
</dbReference>
<feature type="compositionally biased region" description="Polar residues" evidence="6">
    <location>
        <begin position="619"/>
        <end position="630"/>
    </location>
</feature>
<dbReference type="Gene3D" id="3.30.200.20">
    <property type="entry name" value="Phosphorylase Kinase, domain 1"/>
    <property type="match status" value="1"/>
</dbReference>
<evidence type="ECO:0000256" key="1">
    <source>
        <dbReference type="ARBA" id="ARBA00022679"/>
    </source>
</evidence>
<dbReference type="GO" id="GO:0034727">
    <property type="term" value="P:piecemeal microautophagy of the nucleus"/>
    <property type="evidence" value="ECO:0007669"/>
    <property type="project" value="TreeGrafter"/>
</dbReference>
<dbReference type="PIRSF" id="PIRSF037369">
    <property type="entry name" value="Ser/Thr_PK_unc51"/>
    <property type="match status" value="1"/>
</dbReference>
<evidence type="ECO:0000256" key="3">
    <source>
        <dbReference type="ARBA" id="ARBA00022777"/>
    </source>
</evidence>
<feature type="compositionally biased region" description="Low complexity" evidence="6">
    <location>
        <begin position="496"/>
        <end position="528"/>
    </location>
</feature>
<dbReference type="GO" id="GO:0000422">
    <property type="term" value="P:autophagy of mitochondrion"/>
    <property type="evidence" value="ECO:0007669"/>
    <property type="project" value="TreeGrafter"/>
</dbReference>
<dbReference type="GO" id="GO:0034045">
    <property type="term" value="C:phagophore assembly site membrane"/>
    <property type="evidence" value="ECO:0007669"/>
    <property type="project" value="TreeGrafter"/>
</dbReference>
<evidence type="ECO:0000313" key="8">
    <source>
        <dbReference type="EMBL" id="PAV57145.1"/>
    </source>
</evidence>
<keyword evidence="2 5" id="KW-0547">Nucleotide-binding</keyword>
<keyword evidence="9" id="KW-1185">Reference proteome</keyword>
<feature type="region of interest" description="Disordered" evidence="6">
    <location>
        <begin position="299"/>
        <end position="451"/>
    </location>
</feature>
<dbReference type="GO" id="GO:0042594">
    <property type="term" value="P:response to starvation"/>
    <property type="evidence" value="ECO:0007669"/>
    <property type="project" value="TreeGrafter"/>
</dbReference>
<dbReference type="InterPro" id="IPR008271">
    <property type="entry name" value="Ser/Thr_kinase_AS"/>
</dbReference>
<dbReference type="AlphaFoldDB" id="A0A2A2J690"/>
<dbReference type="GO" id="GO:0061709">
    <property type="term" value="P:reticulophagy"/>
    <property type="evidence" value="ECO:0007669"/>
    <property type="project" value="TreeGrafter"/>
</dbReference>
<reference evidence="8 9" key="1">
    <citation type="journal article" date="2017" name="Curr. Biol.">
        <title>Genome architecture and evolution of a unichromosomal asexual nematode.</title>
        <authorList>
            <person name="Fradin H."/>
            <person name="Zegar C."/>
            <person name="Gutwein M."/>
            <person name="Lucas J."/>
            <person name="Kovtun M."/>
            <person name="Corcoran D."/>
            <person name="Baugh L.R."/>
            <person name="Kiontke K."/>
            <person name="Gunsalus K."/>
            <person name="Fitch D.H."/>
            <person name="Piano F."/>
        </authorList>
    </citation>
    <scope>NUCLEOTIDE SEQUENCE [LARGE SCALE GENOMIC DNA]</scope>
    <source>
        <strain evidence="8">PF1309</strain>
    </source>
</reference>
<accession>A0A2A2J690</accession>
<dbReference type="PROSITE" id="PS50011">
    <property type="entry name" value="PROTEIN_KINASE_DOM"/>
    <property type="match status" value="1"/>
</dbReference>
<dbReference type="GO" id="GO:0005524">
    <property type="term" value="F:ATP binding"/>
    <property type="evidence" value="ECO:0007669"/>
    <property type="project" value="UniProtKB-UniRule"/>
</dbReference>
<feature type="compositionally biased region" description="Polar residues" evidence="6">
    <location>
        <begin position="663"/>
        <end position="673"/>
    </location>
</feature>
<gene>
    <name evidence="8" type="ORF">WR25_26164</name>
</gene>
<dbReference type="Gene3D" id="1.10.510.10">
    <property type="entry name" value="Transferase(Phosphotransferase) domain 1"/>
    <property type="match status" value="1"/>
</dbReference>
<dbReference type="PANTHER" id="PTHR24348:SF22">
    <property type="entry name" value="NON-SPECIFIC SERINE_THREONINE PROTEIN KINASE"/>
    <property type="match status" value="1"/>
</dbReference>
<evidence type="ECO:0000256" key="5">
    <source>
        <dbReference type="PROSITE-ProRule" id="PRU10141"/>
    </source>
</evidence>
<feature type="binding site" evidence="5">
    <location>
        <position position="52"/>
    </location>
    <ligand>
        <name>ATP</name>
        <dbReference type="ChEBI" id="CHEBI:30616"/>
    </ligand>
</feature>
<dbReference type="FunFam" id="1.10.510.10:FF:000493">
    <property type="entry name" value="serine/threonine-protein kinase unc-51 isoform X2"/>
    <property type="match status" value="1"/>
</dbReference>
<dbReference type="SMART" id="SM00220">
    <property type="entry name" value="S_TKc"/>
    <property type="match status" value="1"/>
</dbReference>
<dbReference type="Pfam" id="PF21127">
    <property type="entry name" value="ATG1-like_MIT2"/>
    <property type="match status" value="1"/>
</dbReference>
<feature type="domain" description="Protein kinase" evidence="7">
    <location>
        <begin position="17"/>
        <end position="283"/>
    </location>
</feature>
<evidence type="ECO:0000259" key="7">
    <source>
        <dbReference type="PROSITE" id="PS50011"/>
    </source>
</evidence>
<dbReference type="GO" id="GO:0000045">
    <property type="term" value="P:autophagosome assembly"/>
    <property type="evidence" value="ECO:0007669"/>
    <property type="project" value="TreeGrafter"/>
</dbReference>
<dbReference type="OrthoDB" id="346907at2759"/>
<protein>
    <recommendedName>
        <fullName evidence="7">Protein kinase domain-containing protein</fullName>
    </recommendedName>
</protein>
<dbReference type="GO" id="GO:0005829">
    <property type="term" value="C:cytosol"/>
    <property type="evidence" value="ECO:0007669"/>
    <property type="project" value="TreeGrafter"/>
</dbReference>
<comment type="caution">
    <text evidence="8">The sequence shown here is derived from an EMBL/GenBank/DDBJ whole genome shotgun (WGS) entry which is preliminary data.</text>
</comment>
<dbReference type="CDD" id="cd14120">
    <property type="entry name" value="STKc_ULK1_2-like"/>
    <property type="match status" value="1"/>
</dbReference>
<dbReference type="PROSITE" id="PS00107">
    <property type="entry name" value="PROTEIN_KINASE_ATP"/>
    <property type="match status" value="1"/>
</dbReference>
<dbReference type="Pfam" id="PF00069">
    <property type="entry name" value="Pkinase"/>
    <property type="match status" value="1"/>
</dbReference>
<dbReference type="Proteomes" id="UP000218231">
    <property type="component" value="Unassembled WGS sequence"/>
</dbReference>
<dbReference type="InterPro" id="IPR017441">
    <property type="entry name" value="Protein_kinase_ATP_BS"/>
</dbReference>
<feature type="compositionally biased region" description="Polar residues" evidence="6">
    <location>
        <begin position="322"/>
        <end position="338"/>
    </location>
</feature>
<keyword evidence="1" id="KW-0808">Transferase</keyword>
<organism evidence="8 9">
    <name type="scientific">Diploscapter pachys</name>
    <dbReference type="NCBI Taxonomy" id="2018661"/>
    <lineage>
        <taxon>Eukaryota</taxon>
        <taxon>Metazoa</taxon>
        <taxon>Ecdysozoa</taxon>
        <taxon>Nematoda</taxon>
        <taxon>Chromadorea</taxon>
        <taxon>Rhabditida</taxon>
        <taxon>Rhabditina</taxon>
        <taxon>Rhabditomorpha</taxon>
        <taxon>Rhabditoidea</taxon>
        <taxon>Rhabditidae</taxon>
        <taxon>Diploscapter</taxon>
    </lineage>
</organism>
<evidence type="ECO:0000256" key="4">
    <source>
        <dbReference type="ARBA" id="ARBA00022840"/>
    </source>
</evidence>
<feature type="compositionally biased region" description="Polar residues" evidence="6">
    <location>
        <begin position="352"/>
        <end position="361"/>
    </location>
</feature>
<feature type="compositionally biased region" description="Polar residues" evidence="6">
    <location>
        <begin position="383"/>
        <end position="394"/>
    </location>
</feature>
<dbReference type="PANTHER" id="PTHR24348">
    <property type="entry name" value="SERINE/THREONINE-PROTEIN KINASE UNC-51-RELATED"/>
    <property type="match status" value="1"/>
</dbReference>
<dbReference type="GO" id="GO:0010508">
    <property type="term" value="P:positive regulation of autophagy"/>
    <property type="evidence" value="ECO:0007669"/>
    <property type="project" value="TreeGrafter"/>
</dbReference>
<dbReference type="GO" id="GO:0048675">
    <property type="term" value="P:axon extension"/>
    <property type="evidence" value="ECO:0007669"/>
    <property type="project" value="TreeGrafter"/>
</dbReference>
<feature type="compositionally biased region" description="Low complexity" evidence="6">
    <location>
        <begin position="635"/>
        <end position="647"/>
    </location>
</feature>